<evidence type="ECO:0000256" key="2">
    <source>
        <dbReference type="ARBA" id="ARBA00022679"/>
    </source>
</evidence>
<evidence type="ECO:0000256" key="3">
    <source>
        <dbReference type="PROSITE-ProRule" id="PRU00529"/>
    </source>
</evidence>
<dbReference type="PANTHER" id="PTHR47313:SF1">
    <property type="entry name" value="RIBOSOMAL RNA LARGE SUBUNIT METHYLTRANSFERASE K_L"/>
    <property type="match status" value="1"/>
</dbReference>
<dbReference type="Pfam" id="PF01170">
    <property type="entry name" value="UPF0020"/>
    <property type="match status" value="1"/>
</dbReference>
<evidence type="ECO:0000313" key="6">
    <source>
        <dbReference type="EMBL" id="AUX45645.1"/>
    </source>
</evidence>
<proteinExistence type="predicted"/>
<dbReference type="GO" id="GO:0008990">
    <property type="term" value="F:rRNA (guanine-N2-)-methyltransferase activity"/>
    <property type="evidence" value="ECO:0007669"/>
    <property type="project" value="TreeGrafter"/>
</dbReference>
<organism evidence="6 7">
    <name type="scientific">Sorangium cellulosum</name>
    <name type="common">Polyangium cellulosum</name>
    <dbReference type="NCBI Taxonomy" id="56"/>
    <lineage>
        <taxon>Bacteria</taxon>
        <taxon>Pseudomonadati</taxon>
        <taxon>Myxococcota</taxon>
        <taxon>Polyangia</taxon>
        <taxon>Polyangiales</taxon>
        <taxon>Polyangiaceae</taxon>
        <taxon>Sorangium</taxon>
    </lineage>
</organism>
<reference evidence="6 7" key="1">
    <citation type="submission" date="2015-09" db="EMBL/GenBank/DDBJ databases">
        <title>Sorangium comparison.</title>
        <authorList>
            <person name="Zaburannyi N."/>
            <person name="Bunk B."/>
            <person name="Overmann J."/>
            <person name="Mueller R."/>
        </authorList>
    </citation>
    <scope>NUCLEOTIDE SEQUENCE [LARGE SCALE GENOMIC DNA]</scope>
    <source>
        <strain evidence="6 7">So ce26</strain>
    </source>
</reference>
<keyword evidence="1 6" id="KW-0489">Methyltransferase</keyword>
<accession>A0A2L0F248</accession>
<dbReference type="Gene3D" id="3.30.2130.30">
    <property type="match status" value="1"/>
</dbReference>
<dbReference type="Pfam" id="PF02926">
    <property type="entry name" value="THUMP"/>
    <property type="match status" value="1"/>
</dbReference>
<protein>
    <submittedName>
        <fullName evidence="6">RNA methyltransferase</fullName>
    </submittedName>
</protein>
<dbReference type="PANTHER" id="PTHR47313">
    <property type="entry name" value="RIBOSOMAL RNA LARGE SUBUNIT METHYLTRANSFERASE K/L"/>
    <property type="match status" value="1"/>
</dbReference>
<evidence type="ECO:0000313" key="7">
    <source>
        <dbReference type="Proteomes" id="UP000238348"/>
    </source>
</evidence>
<dbReference type="Proteomes" id="UP000238348">
    <property type="component" value="Chromosome"/>
</dbReference>
<dbReference type="GO" id="GO:0003723">
    <property type="term" value="F:RNA binding"/>
    <property type="evidence" value="ECO:0007669"/>
    <property type="project" value="UniProtKB-UniRule"/>
</dbReference>
<feature type="compositionally biased region" description="Pro residues" evidence="4">
    <location>
        <begin position="1"/>
        <end position="20"/>
    </location>
</feature>
<keyword evidence="3" id="KW-0694">RNA-binding</keyword>
<evidence type="ECO:0000256" key="1">
    <source>
        <dbReference type="ARBA" id="ARBA00022603"/>
    </source>
</evidence>
<dbReference type="EMBL" id="CP012673">
    <property type="protein sequence ID" value="AUX45645.1"/>
    <property type="molecule type" value="Genomic_DNA"/>
</dbReference>
<dbReference type="Gene3D" id="3.40.50.150">
    <property type="entry name" value="Vaccinia Virus protein VP39"/>
    <property type="match status" value="1"/>
</dbReference>
<dbReference type="InterPro" id="IPR029063">
    <property type="entry name" value="SAM-dependent_MTases_sf"/>
</dbReference>
<dbReference type="GO" id="GO:0070043">
    <property type="term" value="F:rRNA (guanine-N7-)-methyltransferase activity"/>
    <property type="evidence" value="ECO:0007669"/>
    <property type="project" value="TreeGrafter"/>
</dbReference>
<dbReference type="CDD" id="cd11715">
    <property type="entry name" value="THUMP_AdoMetMT"/>
    <property type="match status" value="1"/>
</dbReference>
<feature type="region of interest" description="Disordered" evidence="4">
    <location>
        <begin position="1"/>
        <end position="27"/>
    </location>
</feature>
<keyword evidence="2 6" id="KW-0808">Transferase</keyword>
<dbReference type="AlphaFoldDB" id="A0A2L0F248"/>
<dbReference type="SUPFAM" id="SSF53335">
    <property type="entry name" value="S-adenosyl-L-methionine-dependent methyltransferases"/>
    <property type="match status" value="1"/>
</dbReference>
<evidence type="ECO:0000259" key="5">
    <source>
        <dbReference type="PROSITE" id="PS51165"/>
    </source>
</evidence>
<evidence type="ECO:0000256" key="4">
    <source>
        <dbReference type="SAM" id="MobiDB-lite"/>
    </source>
</evidence>
<gene>
    <name evidence="6" type="ORF">SOCE26_071400</name>
</gene>
<sequence>MAPPPPRRPPGGPDSAPPGRAPRGRPAPGVFVRAAARPIGYKPVVMDFFATAAKGTEPALRDELREHRFRGVRADRGGVHFAGAMDEGFRACIELRTAVRVLVELAAFDAPSGDALYEGVSSVDWAPYLSPVHTLAVRASCRSSALTHTQFIAQRTKDAIVDQIRRRVGARPSVDLEDPDLALFVHLVRDRATLYADLGGAALHRRGYRTHIGGAPLKETLAAALLRLSGWDRARPLVDPMCGAGTIALEAALWARDIAPGLRAQRFGFERWACHDQAAAQRATALRDAARARIRAEGPPIVAADIDPDAVDTTRGNARMAGVQIEIRCQPVTALARTEPPGHVLTNPPYGERLPGTSALYRDMAAAFSRLAGHRVAILAGTEDIERAMRRRPERSLTVFNGPIECRLLTYDIP</sequence>
<feature type="domain" description="THUMP" evidence="5">
    <location>
        <begin position="87"/>
        <end position="198"/>
    </location>
</feature>
<dbReference type="PROSITE" id="PS51165">
    <property type="entry name" value="THUMP"/>
    <property type="match status" value="1"/>
</dbReference>
<dbReference type="InterPro" id="IPR004114">
    <property type="entry name" value="THUMP_dom"/>
</dbReference>
<dbReference type="InterPro" id="IPR054170">
    <property type="entry name" value="RlmL_1st"/>
</dbReference>
<name>A0A2L0F248_SORCE</name>
<dbReference type="InterPro" id="IPR000241">
    <property type="entry name" value="RlmKL-like_Mtase"/>
</dbReference>
<dbReference type="SMART" id="SM00981">
    <property type="entry name" value="THUMP"/>
    <property type="match status" value="1"/>
</dbReference>
<dbReference type="Pfam" id="PF22020">
    <property type="entry name" value="RlmL_1st"/>
    <property type="match status" value="1"/>
</dbReference>